<dbReference type="SUPFAM" id="SSF53335">
    <property type="entry name" value="S-adenosyl-L-methionine-dependent methyltransferases"/>
    <property type="match status" value="1"/>
</dbReference>
<name>A0A2T1E9I8_9CYAN</name>
<dbReference type="AlphaFoldDB" id="A0A2T1E9I8"/>
<comment type="similarity">
    <text evidence="1">Belongs to the methyltransferase superfamily.</text>
</comment>
<reference evidence="5 6" key="2">
    <citation type="submission" date="2018-03" db="EMBL/GenBank/DDBJ databases">
        <title>The ancient ancestry and fast evolution of plastids.</title>
        <authorList>
            <person name="Moore K.R."/>
            <person name="Magnabosco C."/>
            <person name="Momper L."/>
            <person name="Gold D.A."/>
            <person name="Bosak T."/>
            <person name="Fournier G.P."/>
        </authorList>
    </citation>
    <scope>NUCLEOTIDE SEQUENCE [LARGE SCALE GENOMIC DNA]</scope>
    <source>
        <strain evidence="5 6">ULC18</strain>
    </source>
</reference>
<keyword evidence="6" id="KW-1185">Reference proteome</keyword>
<evidence type="ECO:0000256" key="2">
    <source>
        <dbReference type="ARBA" id="ARBA00022603"/>
    </source>
</evidence>
<dbReference type="OrthoDB" id="9797252at2"/>
<sequence>MQTEPTPLHAMNPLCRFSDRAEDYAKYRPSYPTEAITAVLSGLGEPAHLTAADIGAGTGISARLLADRGLHVWAIEPNAAMQQAALSHPRVTFQAGTAEETGLAAEAIDLVTCFQSFHWFEPSKSLTEFRRLLRTSGRLALIWNDRDQNDPFTAQYTQLIRVASDQHPAESCHIRTMEAQSLASSSLFQNFRHHKFTYRHPVDLQALIGRVRSTSYLPQTGAIYEQLVADITQLYEQWIQETGAIDLVHRTIVFLAERGEEGGFEF</sequence>
<dbReference type="GO" id="GO:0008757">
    <property type="term" value="F:S-adenosylmethionine-dependent methyltransferase activity"/>
    <property type="evidence" value="ECO:0007669"/>
    <property type="project" value="InterPro"/>
</dbReference>
<proteinExistence type="inferred from homology"/>
<keyword evidence="2 5" id="KW-0489">Methyltransferase</keyword>
<dbReference type="Proteomes" id="UP000239576">
    <property type="component" value="Unassembled WGS sequence"/>
</dbReference>
<evidence type="ECO:0000313" key="5">
    <source>
        <dbReference type="EMBL" id="PSB29412.1"/>
    </source>
</evidence>
<feature type="domain" description="Methyltransferase type 11" evidence="4">
    <location>
        <begin position="53"/>
        <end position="140"/>
    </location>
</feature>
<dbReference type="Pfam" id="PF08241">
    <property type="entry name" value="Methyltransf_11"/>
    <property type="match status" value="1"/>
</dbReference>
<dbReference type="Gene3D" id="3.40.50.150">
    <property type="entry name" value="Vaccinia Virus protein VP39"/>
    <property type="match status" value="1"/>
</dbReference>
<dbReference type="InterPro" id="IPR029063">
    <property type="entry name" value="SAM-dependent_MTases_sf"/>
</dbReference>
<dbReference type="InterPro" id="IPR051052">
    <property type="entry name" value="Diverse_substrate_MTase"/>
</dbReference>
<evidence type="ECO:0000313" key="6">
    <source>
        <dbReference type="Proteomes" id="UP000239576"/>
    </source>
</evidence>
<evidence type="ECO:0000259" key="4">
    <source>
        <dbReference type="Pfam" id="PF08241"/>
    </source>
</evidence>
<organism evidence="5 6">
    <name type="scientific">Stenomitos frigidus ULC18</name>
    <dbReference type="NCBI Taxonomy" id="2107698"/>
    <lineage>
        <taxon>Bacteria</taxon>
        <taxon>Bacillati</taxon>
        <taxon>Cyanobacteriota</taxon>
        <taxon>Cyanophyceae</taxon>
        <taxon>Leptolyngbyales</taxon>
        <taxon>Leptolyngbyaceae</taxon>
        <taxon>Stenomitos</taxon>
    </lineage>
</organism>
<keyword evidence="3 5" id="KW-0808">Transferase</keyword>
<dbReference type="RefSeq" id="WP_106256406.1">
    <property type="nucleotide sequence ID" value="NZ_CAWNSW010000155.1"/>
</dbReference>
<comment type="caution">
    <text evidence="5">The sequence shown here is derived from an EMBL/GenBank/DDBJ whole genome shotgun (WGS) entry which is preliminary data.</text>
</comment>
<dbReference type="PANTHER" id="PTHR44942">
    <property type="entry name" value="METHYLTRANSF_11 DOMAIN-CONTAINING PROTEIN"/>
    <property type="match status" value="1"/>
</dbReference>
<gene>
    <name evidence="5" type="ORF">C7B82_11330</name>
</gene>
<evidence type="ECO:0000256" key="1">
    <source>
        <dbReference type="ARBA" id="ARBA00008361"/>
    </source>
</evidence>
<evidence type="ECO:0000256" key="3">
    <source>
        <dbReference type="ARBA" id="ARBA00022679"/>
    </source>
</evidence>
<dbReference type="InterPro" id="IPR013216">
    <property type="entry name" value="Methyltransf_11"/>
</dbReference>
<reference evidence="6" key="1">
    <citation type="submission" date="2018-02" db="EMBL/GenBank/DDBJ databases">
        <authorList>
            <person name="Moore K."/>
            <person name="Momper L."/>
        </authorList>
    </citation>
    <scope>NUCLEOTIDE SEQUENCE [LARGE SCALE GENOMIC DNA]</scope>
    <source>
        <strain evidence="6">ULC18</strain>
    </source>
</reference>
<accession>A0A2T1E9I8</accession>
<dbReference type="GO" id="GO:0032259">
    <property type="term" value="P:methylation"/>
    <property type="evidence" value="ECO:0007669"/>
    <property type="project" value="UniProtKB-KW"/>
</dbReference>
<dbReference type="CDD" id="cd02440">
    <property type="entry name" value="AdoMet_MTases"/>
    <property type="match status" value="1"/>
</dbReference>
<dbReference type="EMBL" id="PVWK01000062">
    <property type="protein sequence ID" value="PSB29412.1"/>
    <property type="molecule type" value="Genomic_DNA"/>
</dbReference>
<dbReference type="PANTHER" id="PTHR44942:SF4">
    <property type="entry name" value="METHYLTRANSFERASE TYPE 11 DOMAIN-CONTAINING PROTEIN"/>
    <property type="match status" value="1"/>
</dbReference>
<protein>
    <submittedName>
        <fullName evidence="5">SAM-dependent methyltransferase</fullName>
    </submittedName>
</protein>